<keyword evidence="3" id="KW-1185">Reference proteome</keyword>
<evidence type="ECO:0000259" key="1">
    <source>
        <dbReference type="PROSITE" id="PS51154"/>
    </source>
</evidence>
<dbReference type="Proteomes" id="UP000053380">
    <property type="component" value="Unassembled WGS sequence"/>
</dbReference>
<gene>
    <name evidence="2" type="ORF">SacsacDRAFT_0178</name>
</gene>
<dbReference type="EMBL" id="JFBU01000001">
    <property type="protein sequence ID" value="EXG83213.1"/>
    <property type="molecule type" value="Genomic_DNA"/>
</dbReference>
<dbReference type="PROSITE" id="PS51154">
    <property type="entry name" value="MACRO"/>
    <property type="match status" value="1"/>
</dbReference>
<feature type="domain" description="Macro" evidence="1">
    <location>
        <begin position="1"/>
        <end position="186"/>
    </location>
</feature>
<dbReference type="InterPro" id="IPR043472">
    <property type="entry name" value="Macro_dom-like"/>
</dbReference>
<protein>
    <submittedName>
        <fullName evidence="2">Putative phosphatase, C-terminal domain of histone macro H2A1 like protein</fullName>
    </submittedName>
</protein>
<accession>A0A010Z7F8</accession>
<organism evidence="2 3">
    <name type="scientific">Saccharibacillus sacchari DSM 19268</name>
    <dbReference type="NCBI Taxonomy" id="915437"/>
    <lineage>
        <taxon>Bacteria</taxon>
        <taxon>Bacillati</taxon>
        <taxon>Bacillota</taxon>
        <taxon>Bacilli</taxon>
        <taxon>Bacillales</taxon>
        <taxon>Paenibacillaceae</taxon>
        <taxon>Saccharibacillus</taxon>
    </lineage>
</organism>
<dbReference type="AlphaFoldDB" id="A0A010Z7F8"/>
<dbReference type="PATRIC" id="fig|915437.3.peg.180"/>
<dbReference type="Pfam" id="PF01661">
    <property type="entry name" value="Macro"/>
    <property type="match status" value="1"/>
</dbReference>
<evidence type="ECO:0000313" key="3">
    <source>
        <dbReference type="Proteomes" id="UP000053380"/>
    </source>
</evidence>
<dbReference type="PANTHER" id="PTHR11106">
    <property type="entry name" value="GANGLIOSIDE INDUCED DIFFERENTIATION ASSOCIATED PROTEIN 2-RELATED"/>
    <property type="match status" value="1"/>
</dbReference>
<comment type="caution">
    <text evidence="2">The sequence shown here is derived from an EMBL/GenBank/DDBJ whole genome shotgun (WGS) entry which is preliminary data.</text>
</comment>
<dbReference type="SMART" id="SM00506">
    <property type="entry name" value="A1pp"/>
    <property type="match status" value="1"/>
</dbReference>
<evidence type="ECO:0000313" key="2">
    <source>
        <dbReference type="EMBL" id="EXG83213.1"/>
    </source>
</evidence>
<sequence>MQTKINEVTIKVIRGDITEYATDAIVNAANSSLLGGGGVDGAIHRAGGPAILEECRKIRDRQGGCDTGEAVVTTAGKLPAKFVVHTVGPVYQNGNKGEAELLKRCYANSIQAAVDVSARRVSFPNISTGIYGYPKKEAAEIAVTAVKEVIQAHSAESGETFLEEVAFVCYDEENERLYRQLLEKKDR</sequence>
<dbReference type="PANTHER" id="PTHR11106:SF27">
    <property type="entry name" value="MACRO DOMAIN-CONTAINING PROTEIN"/>
    <property type="match status" value="1"/>
</dbReference>
<dbReference type="RefSeq" id="WP_037282525.1">
    <property type="nucleotide sequence ID" value="NZ_KK073875.1"/>
</dbReference>
<dbReference type="HOGENOM" id="CLU_046550_5_1_9"/>
<dbReference type="NCBIfam" id="NF001664">
    <property type="entry name" value="PRK00431.1-6"/>
    <property type="match status" value="1"/>
</dbReference>
<proteinExistence type="predicted"/>
<dbReference type="CDD" id="cd02908">
    <property type="entry name" value="Macro_OAADPr_deacetylase"/>
    <property type="match status" value="1"/>
</dbReference>
<dbReference type="SUPFAM" id="SSF52949">
    <property type="entry name" value="Macro domain-like"/>
    <property type="match status" value="1"/>
</dbReference>
<name>A0A010Z7F8_9BACL</name>
<reference evidence="2 3" key="1">
    <citation type="submission" date="2013-07" db="EMBL/GenBank/DDBJ databases">
        <authorList>
            <consortium name="DOE Joint Genome Institute"/>
            <person name="Anderson I."/>
            <person name="Huntemann M."/>
            <person name="Han J."/>
            <person name="Chen A."/>
            <person name="Kyrpides N."/>
            <person name="Mavromatis K."/>
            <person name="Markowitz V."/>
            <person name="Palaniappan K."/>
            <person name="Ivanova N."/>
            <person name="Schaumberg A."/>
            <person name="Pati A."/>
            <person name="Liolios K."/>
            <person name="Nordberg H.P."/>
            <person name="Cantor M.N."/>
            <person name="Hua S.X."/>
            <person name="Woyke T."/>
        </authorList>
    </citation>
    <scope>NUCLEOTIDE SEQUENCE [LARGE SCALE GENOMIC DNA]</scope>
    <source>
        <strain evidence="2 3">DSM 19268</strain>
    </source>
</reference>
<dbReference type="GO" id="GO:0061463">
    <property type="term" value="F:O-acetyl-ADP-ribose deacetylase activity"/>
    <property type="evidence" value="ECO:0007669"/>
    <property type="project" value="TreeGrafter"/>
</dbReference>
<dbReference type="OrthoDB" id="6194521at2"/>
<dbReference type="InterPro" id="IPR002589">
    <property type="entry name" value="Macro_dom"/>
</dbReference>
<dbReference type="Gene3D" id="3.40.220.10">
    <property type="entry name" value="Leucine Aminopeptidase, subunit E, domain 1"/>
    <property type="match status" value="1"/>
</dbReference>